<protein>
    <submittedName>
        <fullName evidence="2">Stage II sporulation protein P</fullName>
    </submittedName>
</protein>
<accession>A0A5D4SRP8</accession>
<dbReference type="SUPFAM" id="SSF53187">
    <property type="entry name" value="Zn-dependent exopeptidases"/>
    <property type="match status" value="1"/>
</dbReference>
<dbReference type="NCBIfam" id="TIGR02867">
    <property type="entry name" value="spore_II_P"/>
    <property type="match status" value="1"/>
</dbReference>
<gene>
    <name evidence="2" type="ORF">FZD47_05875</name>
</gene>
<dbReference type="EMBL" id="VTES01000002">
    <property type="protein sequence ID" value="TYS64888.1"/>
    <property type="molecule type" value="Genomic_DNA"/>
</dbReference>
<keyword evidence="1" id="KW-1133">Transmembrane helix</keyword>
<dbReference type="RefSeq" id="WP_050767291.1">
    <property type="nucleotide sequence ID" value="NZ_JAHXNN010000020.1"/>
</dbReference>
<comment type="caution">
    <text evidence="2">The sequence shown here is derived from an EMBL/GenBank/DDBJ whole genome shotgun (WGS) entry which is preliminary data.</text>
</comment>
<evidence type="ECO:0000313" key="3">
    <source>
        <dbReference type="Proteomes" id="UP000323732"/>
    </source>
</evidence>
<organism evidence="2 3">
    <name type="scientific">Bacillus infantis</name>
    <dbReference type="NCBI Taxonomy" id="324767"/>
    <lineage>
        <taxon>Bacteria</taxon>
        <taxon>Bacillati</taxon>
        <taxon>Bacillota</taxon>
        <taxon>Bacilli</taxon>
        <taxon>Bacillales</taxon>
        <taxon>Bacillaceae</taxon>
        <taxon>Bacillus</taxon>
    </lineage>
</organism>
<keyword evidence="1" id="KW-0812">Transmembrane</keyword>
<dbReference type="InterPro" id="IPR010897">
    <property type="entry name" value="Spore_II_P"/>
</dbReference>
<evidence type="ECO:0000313" key="2">
    <source>
        <dbReference type="EMBL" id="TYS64888.1"/>
    </source>
</evidence>
<evidence type="ECO:0000256" key="1">
    <source>
        <dbReference type="SAM" id="Phobius"/>
    </source>
</evidence>
<reference evidence="2 3" key="1">
    <citation type="submission" date="2019-08" db="EMBL/GenBank/DDBJ databases">
        <title>Bacillus genomes from the desert of Cuatro Cienegas, Coahuila.</title>
        <authorList>
            <person name="Olmedo-Alvarez G."/>
        </authorList>
    </citation>
    <scope>NUCLEOTIDE SEQUENCE [LARGE SCALE GENOMIC DNA]</scope>
    <source>
        <strain evidence="2 3">CH37_1T</strain>
    </source>
</reference>
<feature type="transmembrane region" description="Helical" evidence="1">
    <location>
        <begin position="15"/>
        <end position="35"/>
    </location>
</feature>
<proteinExistence type="predicted"/>
<keyword evidence="1" id="KW-0472">Membrane</keyword>
<sequence>MIKVVTVNVKHYKDLIYLLIAAAVFLFSIIIYTQFSSKSLERVMRNIEINELLTYFISSANHSFAPDSDPFTFENVTDALFSLATNVKPTDARTFLGTELPGLVYFDTEIVVAGEGTDLSTLPFESAPPAEVLMNEREVAEEKLQQPVADKPAQPAKKPEKTDVLIYHSHNMEAFLPLLKNTKDANKAVTSDERANVVGLGSKLSDALLQKGIGASQDKTNINKELLKREWTYSSSYKVSNEVVHASAEANPNLKYFIDIHRDSARKDKTTATINGKTYARLYFIVGKENKNYQANLEYTKKLNAKVEEKYPGLSRGVFLKTKLEGNGVYNQDISNRAILVELGGVDNNLEELHRTVDALSEAFADIYWDENGGSKE</sequence>
<dbReference type="AlphaFoldDB" id="A0A5D4SRP8"/>
<dbReference type="Pfam" id="PF07454">
    <property type="entry name" value="SpoIIP"/>
    <property type="match status" value="1"/>
</dbReference>
<dbReference type="Proteomes" id="UP000323732">
    <property type="component" value="Unassembled WGS sequence"/>
</dbReference>
<name>A0A5D4SRP8_9BACI</name>